<dbReference type="PATRIC" id="fig|2702.100.peg.663"/>
<name>A0A133NXK7_GARVA</name>
<comment type="caution">
    <text evidence="1">The sequence shown here is derived from an EMBL/GenBank/DDBJ whole genome shotgun (WGS) entry which is preliminary data.</text>
</comment>
<protein>
    <submittedName>
        <fullName evidence="1">Uncharacterized protein</fullName>
    </submittedName>
</protein>
<reference evidence="1 2" key="1">
    <citation type="submission" date="2016-01" db="EMBL/GenBank/DDBJ databases">
        <authorList>
            <person name="Oliw E.H."/>
        </authorList>
    </citation>
    <scope>NUCLEOTIDE SEQUENCE [LARGE SCALE GENOMIC DNA]</scope>
    <source>
        <strain evidence="1 2">PSS_7772B</strain>
    </source>
</reference>
<accession>A0A133NXK7</accession>
<sequence length="55" mass="6219">MRVLLRCGTLIAWLITKNSVGCAVFALCASIPLSSAQRSLLSYSFFFQFRKNFNQ</sequence>
<evidence type="ECO:0000313" key="1">
    <source>
        <dbReference type="EMBL" id="KXA21010.1"/>
    </source>
</evidence>
<proteinExistence type="predicted"/>
<dbReference type="EMBL" id="LRQB01000038">
    <property type="protein sequence ID" value="KXA21010.1"/>
    <property type="molecule type" value="Genomic_DNA"/>
</dbReference>
<evidence type="ECO:0000313" key="2">
    <source>
        <dbReference type="Proteomes" id="UP000070687"/>
    </source>
</evidence>
<organism evidence="1 2">
    <name type="scientific">Gardnerella vaginalis</name>
    <dbReference type="NCBI Taxonomy" id="2702"/>
    <lineage>
        <taxon>Bacteria</taxon>
        <taxon>Bacillati</taxon>
        <taxon>Actinomycetota</taxon>
        <taxon>Actinomycetes</taxon>
        <taxon>Bifidobacteriales</taxon>
        <taxon>Bifidobacteriaceae</taxon>
        <taxon>Gardnerella</taxon>
    </lineage>
</organism>
<gene>
    <name evidence="1" type="ORF">HMPREF3208_00685</name>
</gene>
<dbReference type="Proteomes" id="UP000070687">
    <property type="component" value="Unassembled WGS sequence"/>
</dbReference>
<dbReference type="AlphaFoldDB" id="A0A133NXK7"/>